<dbReference type="EMBL" id="PFBI01000006">
    <property type="protein sequence ID" value="PIR84579.1"/>
    <property type="molecule type" value="Genomic_DNA"/>
</dbReference>
<dbReference type="SUPFAM" id="SSF88659">
    <property type="entry name" value="Sigma3 and sigma4 domains of RNA polymerase sigma factors"/>
    <property type="match status" value="1"/>
</dbReference>
<dbReference type="InterPro" id="IPR013249">
    <property type="entry name" value="RNA_pol_sigma70_r4_t2"/>
</dbReference>
<protein>
    <recommendedName>
        <fullName evidence="10">RNA polymerase sigma factor</fullName>
    </recommendedName>
</protein>
<dbReference type="InterPro" id="IPR007627">
    <property type="entry name" value="RNA_pol_sigma70_r2"/>
</dbReference>
<feature type="domain" description="RNA polymerase sigma-70 region 2" evidence="6">
    <location>
        <begin position="20"/>
        <end position="85"/>
    </location>
</feature>
<evidence type="ECO:0000256" key="2">
    <source>
        <dbReference type="ARBA" id="ARBA00023015"/>
    </source>
</evidence>
<evidence type="ECO:0000313" key="8">
    <source>
        <dbReference type="EMBL" id="PIR84579.1"/>
    </source>
</evidence>
<gene>
    <name evidence="8" type="ORF">COU16_03315</name>
</gene>
<evidence type="ECO:0000259" key="6">
    <source>
        <dbReference type="Pfam" id="PF04542"/>
    </source>
</evidence>
<dbReference type="NCBIfam" id="TIGR02937">
    <property type="entry name" value="sigma70-ECF"/>
    <property type="match status" value="1"/>
</dbReference>
<evidence type="ECO:0008006" key="10">
    <source>
        <dbReference type="Google" id="ProtNLM"/>
    </source>
</evidence>
<dbReference type="InterPro" id="IPR036388">
    <property type="entry name" value="WH-like_DNA-bd_sf"/>
</dbReference>
<evidence type="ECO:0000313" key="9">
    <source>
        <dbReference type="Proteomes" id="UP000229344"/>
    </source>
</evidence>
<feature type="domain" description="RNA polymerase sigma factor 70 region 4 type 2" evidence="7">
    <location>
        <begin position="123"/>
        <end position="171"/>
    </location>
</feature>
<dbReference type="GO" id="GO:0003677">
    <property type="term" value="F:DNA binding"/>
    <property type="evidence" value="ECO:0007669"/>
    <property type="project" value="UniProtKB-KW"/>
</dbReference>
<evidence type="ECO:0000256" key="1">
    <source>
        <dbReference type="ARBA" id="ARBA00010641"/>
    </source>
</evidence>
<dbReference type="Proteomes" id="UP000229344">
    <property type="component" value="Unassembled WGS sequence"/>
</dbReference>
<name>A0A2H0UDU5_9BACT</name>
<reference evidence="9" key="1">
    <citation type="submission" date="2017-09" db="EMBL/GenBank/DDBJ databases">
        <title>Depth-based differentiation of microbial function through sediment-hosted aquifers and enrichment of novel symbionts in the deep terrestrial subsurface.</title>
        <authorList>
            <person name="Probst A.J."/>
            <person name="Ladd B."/>
            <person name="Jarett J.K."/>
            <person name="Geller-Mcgrath D.E."/>
            <person name="Sieber C.M.K."/>
            <person name="Emerson J.B."/>
            <person name="Anantharaman K."/>
            <person name="Thomas B.C."/>
            <person name="Malmstrom R."/>
            <person name="Stieglmeier M."/>
            <person name="Klingl A."/>
            <person name="Woyke T."/>
            <person name="Ryan C.M."/>
            <person name="Banfield J.F."/>
        </authorList>
    </citation>
    <scope>NUCLEOTIDE SEQUENCE [LARGE SCALE GENOMIC DNA]</scope>
</reference>
<evidence type="ECO:0000256" key="4">
    <source>
        <dbReference type="ARBA" id="ARBA00023125"/>
    </source>
</evidence>
<dbReference type="PANTHER" id="PTHR43133:SF8">
    <property type="entry name" value="RNA POLYMERASE SIGMA FACTOR HI_1459-RELATED"/>
    <property type="match status" value="1"/>
</dbReference>
<keyword evidence="4" id="KW-0238">DNA-binding</keyword>
<dbReference type="InterPro" id="IPR039425">
    <property type="entry name" value="RNA_pol_sigma-70-like"/>
</dbReference>
<evidence type="ECO:0000256" key="5">
    <source>
        <dbReference type="ARBA" id="ARBA00023163"/>
    </source>
</evidence>
<dbReference type="Pfam" id="PF08281">
    <property type="entry name" value="Sigma70_r4_2"/>
    <property type="match status" value="1"/>
</dbReference>
<dbReference type="GO" id="GO:0016987">
    <property type="term" value="F:sigma factor activity"/>
    <property type="evidence" value="ECO:0007669"/>
    <property type="project" value="UniProtKB-KW"/>
</dbReference>
<keyword evidence="3" id="KW-0731">Sigma factor</keyword>
<proteinExistence type="inferred from homology"/>
<keyword evidence="2" id="KW-0805">Transcription regulation</keyword>
<dbReference type="AlphaFoldDB" id="A0A2H0UDU5"/>
<accession>A0A2H0UDU5</accession>
<dbReference type="Gene3D" id="1.10.1740.10">
    <property type="match status" value="1"/>
</dbReference>
<dbReference type="InterPro" id="IPR014284">
    <property type="entry name" value="RNA_pol_sigma-70_dom"/>
</dbReference>
<dbReference type="Pfam" id="PF04542">
    <property type="entry name" value="Sigma70_r2"/>
    <property type="match status" value="1"/>
</dbReference>
<comment type="similarity">
    <text evidence="1">Belongs to the sigma-70 factor family. ECF subfamily.</text>
</comment>
<dbReference type="Gene3D" id="1.10.10.10">
    <property type="entry name" value="Winged helix-like DNA-binding domain superfamily/Winged helix DNA-binding domain"/>
    <property type="match status" value="1"/>
</dbReference>
<dbReference type="SUPFAM" id="SSF88946">
    <property type="entry name" value="Sigma2 domain of RNA polymerase sigma factors"/>
    <property type="match status" value="1"/>
</dbReference>
<comment type="caution">
    <text evidence="8">The sequence shown here is derived from an EMBL/GenBank/DDBJ whole genome shotgun (WGS) entry which is preliminary data.</text>
</comment>
<keyword evidence="5" id="KW-0804">Transcription</keyword>
<dbReference type="GO" id="GO:0006352">
    <property type="term" value="P:DNA-templated transcription initiation"/>
    <property type="evidence" value="ECO:0007669"/>
    <property type="project" value="InterPro"/>
</dbReference>
<sequence>MSLGEEKGGGNQEDRFLKAFDEYADALFRHATYRLSDRERAVEIVHDTFTKVWSYIRSGHTVDSYKPFLYKILNNLIIDEYRKRKSVSLDGLMSEEGIDEGNFDELHEGSLEEMTFALDAKQALEMMGDIPDMYREVLTLRFVDGLGPKEISDLVEESENVVSVRIHRGIKILKERIETAEEMARIRRTSPYYGGEAK</sequence>
<dbReference type="InterPro" id="IPR013324">
    <property type="entry name" value="RNA_pol_sigma_r3/r4-like"/>
</dbReference>
<evidence type="ECO:0000259" key="7">
    <source>
        <dbReference type="Pfam" id="PF08281"/>
    </source>
</evidence>
<dbReference type="PANTHER" id="PTHR43133">
    <property type="entry name" value="RNA POLYMERASE ECF-TYPE SIGMA FACTO"/>
    <property type="match status" value="1"/>
</dbReference>
<organism evidence="8 9">
    <name type="scientific">Candidatus Kaiserbacteria bacterium CG10_big_fil_rev_8_21_14_0_10_47_16</name>
    <dbReference type="NCBI Taxonomy" id="1974608"/>
    <lineage>
        <taxon>Bacteria</taxon>
        <taxon>Candidatus Kaiseribacteriota</taxon>
    </lineage>
</organism>
<evidence type="ECO:0000256" key="3">
    <source>
        <dbReference type="ARBA" id="ARBA00023082"/>
    </source>
</evidence>
<dbReference type="InterPro" id="IPR013325">
    <property type="entry name" value="RNA_pol_sigma_r2"/>
</dbReference>